<keyword evidence="14" id="KW-1185">Reference proteome</keyword>
<dbReference type="Proteomes" id="UP000306102">
    <property type="component" value="Unassembled WGS sequence"/>
</dbReference>
<feature type="domain" description="Protein kinase" evidence="12">
    <location>
        <begin position="184"/>
        <end position="500"/>
    </location>
</feature>
<dbReference type="GO" id="GO:0004674">
    <property type="term" value="F:protein serine/threonine kinase activity"/>
    <property type="evidence" value="ECO:0007669"/>
    <property type="project" value="UniProtKB-KW"/>
</dbReference>
<evidence type="ECO:0000256" key="10">
    <source>
        <dbReference type="ARBA" id="ARBA00023136"/>
    </source>
</evidence>
<evidence type="ECO:0000259" key="12">
    <source>
        <dbReference type="PROSITE" id="PS50011"/>
    </source>
</evidence>
<evidence type="ECO:0000256" key="4">
    <source>
        <dbReference type="ARBA" id="ARBA00022692"/>
    </source>
</evidence>
<dbReference type="Gene3D" id="3.30.200.20">
    <property type="entry name" value="Phosphorylase Kinase, domain 1"/>
    <property type="match status" value="1"/>
</dbReference>
<dbReference type="Pfam" id="PF07714">
    <property type="entry name" value="PK_Tyr_Ser-Thr"/>
    <property type="match status" value="1"/>
</dbReference>
<dbReference type="SUPFAM" id="SSF56112">
    <property type="entry name" value="Protein kinase-like (PK-like)"/>
    <property type="match status" value="1"/>
</dbReference>
<evidence type="ECO:0000256" key="8">
    <source>
        <dbReference type="ARBA" id="ARBA00022840"/>
    </source>
</evidence>
<name>A0A4S4D5U1_CAMSN</name>
<dbReference type="Pfam" id="PF14380">
    <property type="entry name" value="WAK_assoc"/>
    <property type="match status" value="1"/>
</dbReference>
<reference evidence="13 14" key="1">
    <citation type="journal article" date="2018" name="Proc. Natl. Acad. Sci. U.S.A.">
        <title>Draft genome sequence of Camellia sinensis var. sinensis provides insights into the evolution of the tea genome and tea quality.</title>
        <authorList>
            <person name="Wei C."/>
            <person name="Yang H."/>
            <person name="Wang S."/>
            <person name="Zhao J."/>
            <person name="Liu C."/>
            <person name="Gao L."/>
            <person name="Xia E."/>
            <person name="Lu Y."/>
            <person name="Tai Y."/>
            <person name="She G."/>
            <person name="Sun J."/>
            <person name="Cao H."/>
            <person name="Tong W."/>
            <person name="Gao Q."/>
            <person name="Li Y."/>
            <person name="Deng W."/>
            <person name="Jiang X."/>
            <person name="Wang W."/>
            <person name="Chen Q."/>
            <person name="Zhang S."/>
            <person name="Li H."/>
            <person name="Wu J."/>
            <person name="Wang P."/>
            <person name="Li P."/>
            <person name="Shi C."/>
            <person name="Zheng F."/>
            <person name="Jian J."/>
            <person name="Huang B."/>
            <person name="Shan D."/>
            <person name="Shi M."/>
            <person name="Fang C."/>
            <person name="Yue Y."/>
            <person name="Li F."/>
            <person name="Li D."/>
            <person name="Wei S."/>
            <person name="Han B."/>
            <person name="Jiang C."/>
            <person name="Yin Y."/>
            <person name="Xia T."/>
            <person name="Zhang Z."/>
            <person name="Bennetzen J.L."/>
            <person name="Zhao S."/>
            <person name="Wan X."/>
        </authorList>
    </citation>
    <scope>NUCLEOTIDE SEQUENCE [LARGE SCALE GENOMIC DNA]</scope>
    <source>
        <strain evidence="14">cv. Shuchazao</strain>
        <tissue evidence="13">Leaf</tissue>
    </source>
</reference>
<evidence type="ECO:0000256" key="5">
    <source>
        <dbReference type="ARBA" id="ARBA00022729"/>
    </source>
</evidence>
<dbReference type="FunFam" id="1.10.510.10:FF:000590">
    <property type="entry name" value="PR5-like receptor kinase"/>
    <property type="match status" value="1"/>
</dbReference>
<keyword evidence="7" id="KW-0418">Kinase</keyword>
<gene>
    <name evidence="13" type="ORF">TEA_005349</name>
</gene>
<dbReference type="GO" id="GO:0016020">
    <property type="term" value="C:membrane"/>
    <property type="evidence" value="ECO:0007669"/>
    <property type="project" value="UniProtKB-SubCell"/>
</dbReference>
<dbReference type="InterPro" id="IPR032872">
    <property type="entry name" value="WAK_assoc_C"/>
</dbReference>
<dbReference type="InterPro" id="IPR000719">
    <property type="entry name" value="Prot_kinase_dom"/>
</dbReference>
<dbReference type="STRING" id="542762.A0A4S4D5U1"/>
<keyword evidence="3" id="KW-0808">Transferase</keyword>
<dbReference type="InterPro" id="IPR008271">
    <property type="entry name" value="Ser/Thr_kinase_AS"/>
</dbReference>
<evidence type="ECO:0000313" key="13">
    <source>
        <dbReference type="EMBL" id="THF97752.1"/>
    </source>
</evidence>
<evidence type="ECO:0000256" key="7">
    <source>
        <dbReference type="ARBA" id="ARBA00022777"/>
    </source>
</evidence>
<dbReference type="InterPro" id="IPR001245">
    <property type="entry name" value="Ser-Thr/Tyr_kinase_cat_dom"/>
</dbReference>
<keyword evidence="10" id="KW-0472">Membrane</keyword>
<dbReference type="PROSITE" id="PS50011">
    <property type="entry name" value="PROTEIN_KINASE_DOM"/>
    <property type="match status" value="1"/>
</dbReference>
<keyword evidence="5" id="KW-0732">Signal</keyword>
<dbReference type="PROSITE" id="PS00108">
    <property type="entry name" value="PROTEIN_KINASE_ST"/>
    <property type="match status" value="1"/>
</dbReference>
<accession>A0A4S4D5U1</accession>
<dbReference type="PANTHER" id="PTHR27009">
    <property type="entry name" value="RUST RESISTANCE KINASE LR10-RELATED"/>
    <property type="match status" value="1"/>
</dbReference>
<dbReference type="GO" id="GO:0005524">
    <property type="term" value="F:ATP binding"/>
    <property type="evidence" value="ECO:0007669"/>
    <property type="project" value="UniProtKB-KW"/>
</dbReference>
<evidence type="ECO:0000313" key="14">
    <source>
        <dbReference type="Proteomes" id="UP000306102"/>
    </source>
</evidence>
<comment type="caution">
    <text evidence="13">The sequence shown here is derived from an EMBL/GenBank/DDBJ whole genome shotgun (WGS) entry which is preliminary data.</text>
</comment>
<keyword evidence="2" id="KW-0723">Serine/threonine-protein kinase</keyword>
<sequence length="605" mass="68160">MSDCRRRHGWLDRRRKKLDLRTHPDSQNLTLYYGCQRILASQTAIPGQLNCSTDGRNDTVSFATTSVTSSTIINISTCQRNVIVPVNQTEAVAFASNAINVRQVIGSGVGLKWDADNSLCDLCVESGGTCGSNSSSSGSFLCYCRDQSHKTRCNEVSIESKLPGIWINLPFSFGKQIKIKINHRRFTSLANAVAFWKKESADDQNVEAFIRNHRSLAPKRYRYSDINKITNSFKDKLVKVLSQTKGNGQEFINEVASISRTSHVNIVNLLGFCFEAKRRALIYEFMAKGSLDKFICNDESASTNCRLEWSILYQIALGIARGLEYLHRGCSTRIVHFDIKPHNILLDEDFRPKISDFGLAKLCQTKQSVISMLGARGTAGYIAPEVFSRTFGPTSHKSDVYSYGMMVLEMTGARDQKVGVVQTSEKYFPHWIYEHLEHDKDLRLHDIGTTKEEEETVRKMILVGLWCIQTSPSDRPPMSKVVEMLEGSLLSLQIPPKPYLFAPTRADPSAQDTSNSLWTMTTMEEMSEGSLKCDNPGSLGNCLSTFRCQNCLGDALLRKTINQIGHRRLRWWICCQEASKLGKFHPSVPCFHLQGQRKIPPNYCR</sequence>
<keyword evidence="4" id="KW-0812">Transmembrane</keyword>
<evidence type="ECO:0000256" key="11">
    <source>
        <dbReference type="ARBA" id="ARBA00023180"/>
    </source>
</evidence>
<comment type="subcellular location">
    <subcellularLocation>
        <location evidence="1">Membrane</location>
        <topology evidence="1">Single-pass type I membrane protein</topology>
    </subcellularLocation>
</comment>
<keyword evidence="6" id="KW-0547">Nucleotide-binding</keyword>
<organism evidence="13 14">
    <name type="scientific">Camellia sinensis var. sinensis</name>
    <name type="common">China tea</name>
    <dbReference type="NCBI Taxonomy" id="542762"/>
    <lineage>
        <taxon>Eukaryota</taxon>
        <taxon>Viridiplantae</taxon>
        <taxon>Streptophyta</taxon>
        <taxon>Embryophyta</taxon>
        <taxon>Tracheophyta</taxon>
        <taxon>Spermatophyta</taxon>
        <taxon>Magnoliopsida</taxon>
        <taxon>eudicotyledons</taxon>
        <taxon>Gunneridae</taxon>
        <taxon>Pentapetalae</taxon>
        <taxon>asterids</taxon>
        <taxon>Ericales</taxon>
        <taxon>Theaceae</taxon>
        <taxon>Camellia</taxon>
    </lineage>
</organism>
<evidence type="ECO:0000256" key="3">
    <source>
        <dbReference type="ARBA" id="ARBA00022679"/>
    </source>
</evidence>
<keyword evidence="11" id="KW-0325">Glycoprotein</keyword>
<dbReference type="SMART" id="SM00220">
    <property type="entry name" value="S_TKc"/>
    <property type="match status" value="1"/>
</dbReference>
<protein>
    <recommendedName>
        <fullName evidence="12">Protein kinase domain-containing protein</fullName>
    </recommendedName>
</protein>
<dbReference type="InterPro" id="IPR011009">
    <property type="entry name" value="Kinase-like_dom_sf"/>
</dbReference>
<dbReference type="Gene3D" id="1.10.510.10">
    <property type="entry name" value="Transferase(Phosphotransferase) domain 1"/>
    <property type="match status" value="1"/>
</dbReference>
<dbReference type="InterPro" id="IPR045874">
    <property type="entry name" value="LRK10/LRL21-25-like"/>
</dbReference>
<dbReference type="EMBL" id="SDRB02012441">
    <property type="protein sequence ID" value="THF97752.1"/>
    <property type="molecule type" value="Genomic_DNA"/>
</dbReference>
<evidence type="ECO:0000256" key="2">
    <source>
        <dbReference type="ARBA" id="ARBA00022527"/>
    </source>
</evidence>
<dbReference type="AlphaFoldDB" id="A0A4S4D5U1"/>
<keyword evidence="8" id="KW-0067">ATP-binding</keyword>
<evidence type="ECO:0000256" key="6">
    <source>
        <dbReference type="ARBA" id="ARBA00022741"/>
    </source>
</evidence>
<proteinExistence type="predicted"/>
<evidence type="ECO:0000256" key="9">
    <source>
        <dbReference type="ARBA" id="ARBA00022989"/>
    </source>
</evidence>
<keyword evidence="9" id="KW-1133">Transmembrane helix</keyword>
<evidence type="ECO:0000256" key="1">
    <source>
        <dbReference type="ARBA" id="ARBA00004479"/>
    </source>
</evidence>